<feature type="compositionally biased region" description="Low complexity" evidence="1">
    <location>
        <begin position="145"/>
        <end position="179"/>
    </location>
</feature>
<proteinExistence type="predicted"/>
<evidence type="ECO:0000256" key="2">
    <source>
        <dbReference type="SAM" id="SignalP"/>
    </source>
</evidence>
<dbReference type="OrthoDB" id="4205894at2759"/>
<feature type="signal peptide" evidence="2">
    <location>
        <begin position="1"/>
        <end position="24"/>
    </location>
</feature>
<feature type="compositionally biased region" description="Polar residues" evidence="1">
    <location>
        <begin position="180"/>
        <end position="232"/>
    </location>
</feature>
<gene>
    <name evidence="3" type="ORF">CIRG_00185</name>
</gene>
<name>A0A0J6Y0H1_COCIT</name>
<reference evidence="4" key="1">
    <citation type="journal article" date="2010" name="Genome Res.">
        <title>Population genomic sequencing of Coccidioides fungi reveals recent hybridization and transposon control.</title>
        <authorList>
            <person name="Neafsey D.E."/>
            <person name="Barker B.M."/>
            <person name="Sharpton T.J."/>
            <person name="Stajich J.E."/>
            <person name="Park D.J."/>
            <person name="Whiston E."/>
            <person name="Hung C.-Y."/>
            <person name="McMahan C."/>
            <person name="White J."/>
            <person name="Sykes S."/>
            <person name="Heiman D."/>
            <person name="Young S."/>
            <person name="Zeng Q."/>
            <person name="Abouelleil A."/>
            <person name="Aftuck L."/>
            <person name="Bessette D."/>
            <person name="Brown A."/>
            <person name="FitzGerald M."/>
            <person name="Lui A."/>
            <person name="Macdonald J.P."/>
            <person name="Priest M."/>
            <person name="Orbach M.J."/>
            <person name="Galgiani J.N."/>
            <person name="Kirkland T.N."/>
            <person name="Cole G.T."/>
            <person name="Birren B.W."/>
            <person name="Henn M.R."/>
            <person name="Taylor J.W."/>
            <person name="Rounsley S.D."/>
        </authorList>
    </citation>
    <scope>NUCLEOTIDE SEQUENCE [LARGE SCALE GENOMIC DNA]</scope>
    <source>
        <strain evidence="4">RMSCC 2394</strain>
    </source>
</reference>
<organism evidence="3 4">
    <name type="scientific">Coccidioides immitis RMSCC 2394</name>
    <dbReference type="NCBI Taxonomy" id="404692"/>
    <lineage>
        <taxon>Eukaryota</taxon>
        <taxon>Fungi</taxon>
        <taxon>Dikarya</taxon>
        <taxon>Ascomycota</taxon>
        <taxon>Pezizomycotina</taxon>
        <taxon>Eurotiomycetes</taxon>
        <taxon>Eurotiomycetidae</taxon>
        <taxon>Onygenales</taxon>
        <taxon>Onygenaceae</taxon>
        <taxon>Coccidioides</taxon>
    </lineage>
</organism>
<feature type="region of interest" description="Disordered" evidence="1">
    <location>
        <begin position="68"/>
        <end position="235"/>
    </location>
</feature>
<accession>A0A0J6Y0H1</accession>
<protein>
    <submittedName>
        <fullName evidence="3">Uncharacterized protein</fullName>
    </submittedName>
</protein>
<evidence type="ECO:0000313" key="3">
    <source>
        <dbReference type="EMBL" id="KMP00043.1"/>
    </source>
</evidence>
<keyword evidence="2" id="KW-0732">Signal</keyword>
<evidence type="ECO:0000313" key="4">
    <source>
        <dbReference type="Proteomes" id="UP000054565"/>
    </source>
</evidence>
<sequence length="255" mass="26888">MLHSLGRRAICVLLILACSIHVQSEPIHRRPFHQERDSYDDRTVAAAFHALSFKFWNSVSERSVDIKHDLGVPPQNDPRYQLIKRQGGSGAVTNSTPSVTPTTPPPSSSPETTSDASTPPPSSETPSTEIPDTSSPPETSPSPTTPTRTTASPTSETESTKSSETPDQTTTQPPEETTSAPPISSTVIGTTTNEDGGLVTYTSVVLVQPTRSNSNGNSPEPSQSNPSLQNGASAPATMQKEMLALLGAIGVAFAL</sequence>
<dbReference type="EMBL" id="DS028093">
    <property type="protein sequence ID" value="KMP00043.1"/>
    <property type="molecule type" value="Genomic_DNA"/>
</dbReference>
<feature type="compositionally biased region" description="Low complexity" evidence="1">
    <location>
        <begin position="124"/>
        <end position="137"/>
    </location>
</feature>
<dbReference type="Proteomes" id="UP000054565">
    <property type="component" value="Unassembled WGS sequence"/>
</dbReference>
<dbReference type="AlphaFoldDB" id="A0A0J6Y0H1"/>
<dbReference type="STRING" id="404692.A0A0J6Y0H1"/>
<evidence type="ECO:0000256" key="1">
    <source>
        <dbReference type="SAM" id="MobiDB-lite"/>
    </source>
</evidence>
<feature type="chain" id="PRO_5005284703" evidence="2">
    <location>
        <begin position="25"/>
        <end position="255"/>
    </location>
</feature>